<dbReference type="EMBL" id="KN834804">
    <property type="protein sequence ID" value="KIK55691.1"/>
    <property type="molecule type" value="Genomic_DNA"/>
</dbReference>
<dbReference type="GO" id="GO:0004659">
    <property type="term" value="F:prenyltransferase activity"/>
    <property type="evidence" value="ECO:0007669"/>
    <property type="project" value="InterPro"/>
</dbReference>
<dbReference type="Pfam" id="PF19086">
    <property type="entry name" value="Terpene_syn_C_2"/>
    <property type="match status" value="1"/>
</dbReference>
<proteinExistence type="predicted"/>
<dbReference type="Pfam" id="PF00348">
    <property type="entry name" value="polyprenyl_synt"/>
    <property type="match status" value="1"/>
</dbReference>
<evidence type="ECO:0000256" key="2">
    <source>
        <dbReference type="ARBA" id="ARBA00022842"/>
    </source>
</evidence>
<feature type="region of interest" description="Disordered" evidence="7">
    <location>
        <begin position="345"/>
        <end position="374"/>
    </location>
</feature>
<dbReference type="SUPFAM" id="SSF48576">
    <property type="entry name" value="Terpenoid synthases"/>
    <property type="match status" value="2"/>
</dbReference>
<keyword evidence="9" id="KW-1185">Reference proteome</keyword>
<dbReference type="Proteomes" id="UP000053593">
    <property type="component" value="Unassembled WGS sequence"/>
</dbReference>
<organism evidence="8 9">
    <name type="scientific">Collybiopsis luxurians FD-317 M1</name>
    <dbReference type="NCBI Taxonomy" id="944289"/>
    <lineage>
        <taxon>Eukaryota</taxon>
        <taxon>Fungi</taxon>
        <taxon>Dikarya</taxon>
        <taxon>Basidiomycota</taxon>
        <taxon>Agaricomycotina</taxon>
        <taxon>Agaricomycetes</taxon>
        <taxon>Agaricomycetidae</taxon>
        <taxon>Agaricales</taxon>
        <taxon>Marasmiineae</taxon>
        <taxon>Omphalotaceae</taxon>
        <taxon>Collybiopsis</taxon>
        <taxon>Collybiopsis luxurians</taxon>
    </lineage>
</organism>
<dbReference type="Gene3D" id="1.10.600.10">
    <property type="entry name" value="Farnesyl Diphosphate Synthase"/>
    <property type="match status" value="2"/>
</dbReference>
<gene>
    <name evidence="8" type="ORF">GYMLUDRAFT_248501</name>
</gene>
<evidence type="ECO:0000256" key="4">
    <source>
        <dbReference type="ARBA" id="ARBA00032424"/>
    </source>
</evidence>
<dbReference type="InterPro" id="IPR008949">
    <property type="entry name" value="Isoprenoid_synthase_dom_sf"/>
</dbReference>
<dbReference type="PROSITE" id="PS00444">
    <property type="entry name" value="POLYPRENYL_SYNTHASE_2"/>
    <property type="match status" value="1"/>
</dbReference>
<sequence length="686" mass="78160">MEFRYSTKLDPSTYDTEGLCDGIDLRKHNFTFLEDRGAIRAQADWTKYVSAVADYRGTLGPEYSFISVIIPECLPDRLEIVAYANEFGVLYDDVIEFLDQEQNDELKQTLLEGAQSSVITTNNSQTMQVGKRKIVSQILLEMLAIDRDCAINLMKTWAKFLELGSSRQQDKTFRTLEEYLPYRMHDVGEMVSHGLLLFALGLKIEENEIGKCHELTRFAFYAMILQNDLYSWEKEYAEAERHEHLHLMNALGILMREHNTDLQGAQQICRELIKKYVAEYMQVIENVKHDGSISVDLCKYVEALQYSISGNLLWSKHCPRYHLEVSFNEAQLEWMHNGVPDTVLSPVASSASSDKPSPTWSLHSESSRSDTPPFEEFPVTLEDLKLNLELPMCTQIIEAPYQYISSLPSKGIRDKFIDALSYWFKVPPDVVEQIKAITNRSHQASLLLDDFQDSSPLRRGNPAAHTIFGAPQTINSAGYCVVKAIAEIITLGNVQIVIDKVLNIYKGQALDLHWTFNGTCPTPAEYLQMIDCKTGAQFELIAQLMLANATISSEANFSPLATSLGRYFQIADDYKNLVSADYTKQKGFCEDLDEGKYSLPLIHLLRSQPENLQISNILSMRRSEGKMMYEHKLLVLKHMKEAKSLEYTHSILVNLHAHIGQQIHKLEEALGETNTELRLLWELLRV</sequence>
<dbReference type="OrthoDB" id="6921389at2759"/>
<evidence type="ECO:0000256" key="3">
    <source>
        <dbReference type="ARBA" id="ARBA00032380"/>
    </source>
</evidence>
<dbReference type="PANTHER" id="PTHR12001">
    <property type="entry name" value="GERANYLGERANYL PYROPHOSPHATE SYNTHASE"/>
    <property type="match status" value="1"/>
</dbReference>
<dbReference type="InterPro" id="IPR033749">
    <property type="entry name" value="Polyprenyl_synt_CS"/>
</dbReference>
<evidence type="ECO:0000313" key="9">
    <source>
        <dbReference type="Proteomes" id="UP000053593"/>
    </source>
</evidence>
<dbReference type="HOGENOM" id="CLU_014015_10_0_1"/>
<dbReference type="PANTHER" id="PTHR12001:SF72">
    <property type="entry name" value="THIJ_PFPI FAMILY PROTEIN (AFU_ORTHOLOGUE AFUA_3G01210)-RELATED"/>
    <property type="match status" value="1"/>
</dbReference>
<evidence type="ECO:0000256" key="5">
    <source>
        <dbReference type="ARBA" id="ARBA00032448"/>
    </source>
</evidence>
<evidence type="ECO:0000256" key="7">
    <source>
        <dbReference type="SAM" id="MobiDB-lite"/>
    </source>
</evidence>
<dbReference type="PROSITE" id="PS00723">
    <property type="entry name" value="POLYPRENYL_SYNTHASE_1"/>
    <property type="match status" value="1"/>
</dbReference>
<feature type="compositionally biased region" description="Polar residues" evidence="7">
    <location>
        <begin position="347"/>
        <end position="364"/>
    </location>
</feature>
<evidence type="ECO:0000256" key="1">
    <source>
        <dbReference type="ARBA" id="ARBA00022723"/>
    </source>
</evidence>
<dbReference type="AlphaFoldDB" id="A0A0D0BLM7"/>
<dbReference type="InterPro" id="IPR000092">
    <property type="entry name" value="Polyprenyl_synt"/>
</dbReference>
<accession>A0A0D0BLM7</accession>
<dbReference type="GO" id="GO:0008299">
    <property type="term" value="P:isoprenoid biosynthetic process"/>
    <property type="evidence" value="ECO:0007669"/>
    <property type="project" value="InterPro"/>
</dbReference>
<name>A0A0D0BLM7_9AGAR</name>
<dbReference type="GO" id="GO:0046872">
    <property type="term" value="F:metal ion binding"/>
    <property type="evidence" value="ECO:0007669"/>
    <property type="project" value="UniProtKB-KW"/>
</dbReference>
<protein>
    <recommendedName>
        <fullName evidence="6">(2E,6E)-farnesyl diphosphate synthase</fullName>
    </recommendedName>
    <alternativeName>
        <fullName evidence="5">Dimethylallyltranstransferase</fullName>
    </alternativeName>
    <alternativeName>
        <fullName evidence="4">Farnesyl diphosphate synthase</fullName>
    </alternativeName>
    <alternativeName>
        <fullName evidence="3">Geranyltranstransferase</fullName>
    </alternativeName>
</protein>
<keyword evidence="2" id="KW-0460">Magnesium</keyword>
<evidence type="ECO:0000313" key="8">
    <source>
        <dbReference type="EMBL" id="KIK55691.1"/>
    </source>
</evidence>
<evidence type="ECO:0000256" key="6">
    <source>
        <dbReference type="ARBA" id="ARBA00032873"/>
    </source>
</evidence>
<reference evidence="8 9" key="1">
    <citation type="submission" date="2014-04" db="EMBL/GenBank/DDBJ databases">
        <title>Evolutionary Origins and Diversification of the Mycorrhizal Mutualists.</title>
        <authorList>
            <consortium name="DOE Joint Genome Institute"/>
            <consortium name="Mycorrhizal Genomics Consortium"/>
            <person name="Kohler A."/>
            <person name="Kuo A."/>
            <person name="Nagy L.G."/>
            <person name="Floudas D."/>
            <person name="Copeland A."/>
            <person name="Barry K.W."/>
            <person name="Cichocki N."/>
            <person name="Veneault-Fourrey C."/>
            <person name="LaButti K."/>
            <person name="Lindquist E.A."/>
            <person name="Lipzen A."/>
            <person name="Lundell T."/>
            <person name="Morin E."/>
            <person name="Murat C."/>
            <person name="Riley R."/>
            <person name="Ohm R."/>
            <person name="Sun H."/>
            <person name="Tunlid A."/>
            <person name="Henrissat B."/>
            <person name="Grigoriev I.V."/>
            <person name="Hibbett D.S."/>
            <person name="Martin F."/>
        </authorList>
    </citation>
    <scope>NUCLEOTIDE SEQUENCE [LARGE SCALE GENOMIC DNA]</scope>
    <source>
        <strain evidence="8 9">FD-317 M1</strain>
    </source>
</reference>
<keyword evidence="1" id="KW-0479">Metal-binding</keyword>